<feature type="domain" description="Peptidase S8/S53" evidence="5">
    <location>
        <begin position="291"/>
        <end position="513"/>
    </location>
</feature>
<sequence>MNGSRLRLGPWRWLVAGSLCVLGALTTGCGETGTSPGQNPPAARLFPAVAAPGDPVWVLDAPQRAGQQGQLRVGGQAADYRTDLASGWLQFRVPDRAAGGPQTVTLTALPPQAGLTLTVLPSESASQDTVLYVAPADLPDFQKTYRARVEQFSKDCQETCPRELQQTLGRLAALELPAFQPLLSPRTAGALSRPPTPASPAPTPLPLAALKFPLPSPRTQPKEFCGQLAAALPTAGLPTGQVISLFDVLFGGTLATDPSTSGHPTQTEAPYKDEPPGAIIQKFLAGPTGSGKGVTIHVLDTASNADDPFVIESVNYYNTVYHNRPYHGSIAGQVAQVVSPGATLNYRQVCDKNGDCSTLNTVKALCAVAEEARKGGRHVVNLSAGGAYPALGLLWALREGAATGVPTVASYGNRDDCAGLVPGDRCNHFPADWSGRFALSAAPQAPTLLLSVAGWDIGTLQMATYNRGMLGGGVITPPPSVQAPGEFWFGGLPYFGSSFAAPVVSGVLANWMACQPGVPFLPFVNTPGQLPLPQSVVRACP</sequence>
<keyword evidence="9" id="KW-1185">Reference proteome</keyword>
<evidence type="ECO:0000256" key="2">
    <source>
        <dbReference type="ARBA" id="ARBA00022670"/>
    </source>
</evidence>
<dbReference type="PROSITE" id="PS51257">
    <property type="entry name" value="PROKAR_LIPOPROTEIN"/>
    <property type="match status" value="1"/>
</dbReference>
<reference evidence="6 9" key="2">
    <citation type="submission" date="2020-08" db="EMBL/GenBank/DDBJ databases">
        <title>Genomic Encyclopedia of Type Strains, Phase IV (KMG-IV): sequencing the most valuable type-strain genomes for metagenomic binning, comparative biology and taxonomic classification.</title>
        <authorList>
            <person name="Goeker M."/>
        </authorList>
    </citation>
    <scope>NUCLEOTIDE SEQUENCE [LARGE SCALE GENOMIC DNA]</scope>
    <source>
        <strain evidence="6 9">DSM 12027</strain>
    </source>
</reference>
<dbReference type="RefSeq" id="WP_139400277.1">
    <property type="nucleotide sequence ID" value="NZ_JACHEW010000003.1"/>
</dbReference>
<dbReference type="AlphaFoldDB" id="A0A5C4YBL7"/>
<keyword evidence="2" id="KW-0645">Protease</keyword>
<accession>A0A5C4YBL7</accession>
<dbReference type="InterPro" id="IPR036852">
    <property type="entry name" value="Peptidase_S8/S53_dom_sf"/>
</dbReference>
<evidence type="ECO:0000313" key="6">
    <source>
        <dbReference type="EMBL" id="MBB6015775.1"/>
    </source>
</evidence>
<keyword evidence="3" id="KW-0378">Hydrolase</keyword>
<dbReference type="OrthoDB" id="9798386at2"/>
<proteinExistence type="inferred from homology"/>
<dbReference type="PANTHER" id="PTHR43806:SF11">
    <property type="entry name" value="CEREVISIN-RELATED"/>
    <property type="match status" value="1"/>
</dbReference>
<dbReference type="Pfam" id="PF00082">
    <property type="entry name" value="Peptidase_S8"/>
    <property type="match status" value="1"/>
</dbReference>
<evidence type="ECO:0000313" key="7">
    <source>
        <dbReference type="EMBL" id="TNM72543.1"/>
    </source>
</evidence>
<keyword evidence="4" id="KW-0720">Serine protease</keyword>
<reference evidence="7 8" key="1">
    <citation type="submission" date="2019-06" db="EMBL/GenBank/DDBJ databases">
        <title>Genome sequence of Deinococcus radiopugnans ATCC 19172.</title>
        <authorList>
            <person name="Maclea K.S."/>
            <person name="Maynard C.R."/>
        </authorList>
    </citation>
    <scope>NUCLEOTIDE SEQUENCE [LARGE SCALE GENOMIC DNA]</scope>
    <source>
        <strain evidence="7 8">ATCC 19172</strain>
    </source>
</reference>
<dbReference type="Proteomes" id="UP000313988">
    <property type="component" value="Unassembled WGS sequence"/>
</dbReference>
<dbReference type="SUPFAM" id="SSF52743">
    <property type="entry name" value="Subtilisin-like"/>
    <property type="match status" value="1"/>
</dbReference>
<dbReference type="InterPro" id="IPR050131">
    <property type="entry name" value="Peptidase_S8_subtilisin-like"/>
</dbReference>
<evidence type="ECO:0000256" key="1">
    <source>
        <dbReference type="ARBA" id="ARBA00011073"/>
    </source>
</evidence>
<dbReference type="Gene3D" id="3.40.50.200">
    <property type="entry name" value="Peptidase S8/S53 domain"/>
    <property type="match status" value="1"/>
</dbReference>
<evidence type="ECO:0000256" key="4">
    <source>
        <dbReference type="ARBA" id="ARBA00022825"/>
    </source>
</evidence>
<evidence type="ECO:0000313" key="9">
    <source>
        <dbReference type="Proteomes" id="UP000629870"/>
    </source>
</evidence>
<protein>
    <submittedName>
        <fullName evidence="7">S8/S53 family peptidase</fullName>
    </submittedName>
</protein>
<evidence type="ECO:0000256" key="3">
    <source>
        <dbReference type="ARBA" id="ARBA00022801"/>
    </source>
</evidence>
<comment type="caution">
    <text evidence="7">The sequence shown here is derived from an EMBL/GenBank/DDBJ whole genome shotgun (WGS) entry which is preliminary data.</text>
</comment>
<dbReference type="PANTHER" id="PTHR43806">
    <property type="entry name" value="PEPTIDASE S8"/>
    <property type="match status" value="1"/>
</dbReference>
<evidence type="ECO:0000313" key="8">
    <source>
        <dbReference type="Proteomes" id="UP000313988"/>
    </source>
</evidence>
<evidence type="ECO:0000259" key="5">
    <source>
        <dbReference type="Pfam" id="PF00082"/>
    </source>
</evidence>
<dbReference type="GO" id="GO:0004252">
    <property type="term" value="F:serine-type endopeptidase activity"/>
    <property type="evidence" value="ECO:0007669"/>
    <property type="project" value="InterPro"/>
</dbReference>
<dbReference type="InterPro" id="IPR000209">
    <property type="entry name" value="Peptidase_S8/S53_dom"/>
</dbReference>
<dbReference type="Proteomes" id="UP000629870">
    <property type="component" value="Unassembled WGS sequence"/>
</dbReference>
<dbReference type="EMBL" id="VDMO01000002">
    <property type="protein sequence ID" value="TNM72543.1"/>
    <property type="molecule type" value="Genomic_DNA"/>
</dbReference>
<gene>
    <name evidence="7" type="ORF">FHR04_01525</name>
    <name evidence="6" type="ORF">HNQ04_001004</name>
</gene>
<dbReference type="EMBL" id="JACHEW010000003">
    <property type="protein sequence ID" value="MBB6015775.1"/>
    <property type="molecule type" value="Genomic_DNA"/>
</dbReference>
<dbReference type="GO" id="GO:0006508">
    <property type="term" value="P:proteolysis"/>
    <property type="evidence" value="ECO:0007669"/>
    <property type="project" value="UniProtKB-KW"/>
</dbReference>
<name>A0A5C4YBL7_9DEIO</name>
<dbReference type="CDD" id="cd00306">
    <property type="entry name" value="Peptidases_S8_S53"/>
    <property type="match status" value="1"/>
</dbReference>
<comment type="similarity">
    <text evidence="1">Belongs to the peptidase S8 family.</text>
</comment>
<organism evidence="7 8">
    <name type="scientific">Deinococcus radiopugnans ATCC 19172</name>
    <dbReference type="NCBI Taxonomy" id="585398"/>
    <lineage>
        <taxon>Bacteria</taxon>
        <taxon>Thermotogati</taxon>
        <taxon>Deinococcota</taxon>
        <taxon>Deinococci</taxon>
        <taxon>Deinococcales</taxon>
        <taxon>Deinococcaceae</taxon>
        <taxon>Deinococcus</taxon>
    </lineage>
</organism>